<feature type="compositionally biased region" description="Basic and acidic residues" evidence="1">
    <location>
        <begin position="1"/>
        <end position="10"/>
    </location>
</feature>
<evidence type="ECO:0000259" key="2">
    <source>
        <dbReference type="Pfam" id="PF03478"/>
    </source>
</evidence>
<dbReference type="PANTHER" id="PTHR33110">
    <property type="entry name" value="F-BOX/KELCH-REPEAT PROTEIN-RELATED"/>
    <property type="match status" value="1"/>
</dbReference>
<protein>
    <recommendedName>
        <fullName evidence="2">KIB1-4 beta-propeller domain-containing protein</fullName>
    </recommendedName>
</protein>
<organism evidence="3 4">
    <name type="scientific">Lolium multiflorum</name>
    <name type="common">Italian ryegrass</name>
    <name type="synonym">Lolium perenne subsp. multiflorum</name>
    <dbReference type="NCBI Taxonomy" id="4521"/>
    <lineage>
        <taxon>Eukaryota</taxon>
        <taxon>Viridiplantae</taxon>
        <taxon>Streptophyta</taxon>
        <taxon>Embryophyta</taxon>
        <taxon>Tracheophyta</taxon>
        <taxon>Spermatophyta</taxon>
        <taxon>Magnoliopsida</taxon>
        <taxon>Liliopsida</taxon>
        <taxon>Poales</taxon>
        <taxon>Poaceae</taxon>
        <taxon>BOP clade</taxon>
        <taxon>Pooideae</taxon>
        <taxon>Poodae</taxon>
        <taxon>Poeae</taxon>
        <taxon>Poeae Chloroplast Group 2 (Poeae type)</taxon>
        <taxon>Loliodinae</taxon>
        <taxon>Loliinae</taxon>
        <taxon>Lolium</taxon>
    </lineage>
</organism>
<evidence type="ECO:0000256" key="1">
    <source>
        <dbReference type="SAM" id="MobiDB-lite"/>
    </source>
</evidence>
<reference evidence="3" key="1">
    <citation type="submission" date="2023-07" db="EMBL/GenBank/DDBJ databases">
        <title>A chromosome-level genome assembly of Lolium multiflorum.</title>
        <authorList>
            <person name="Chen Y."/>
            <person name="Copetti D."/>
            <person name="Kolliker R."/>
            <person name="Studer B."/>
        </authorList>
    </citation>
    <scope>NUCLEOTIDE SEQUENCE</scope>
    <source>
        <strain evidence="3">02402/16</strain>
        <tissue evidence="3">Leaf</tissue>
    </source>
</reference>
<proteinExistence type="predicted"/>
<dbReference type="AlphaFoldDB" id="A0AAD8T891"/>
<dbReference type="InterPro" id="IPR005174">
    <property type="entry name" value="KIB1-4_b-propeller"/>
</dbReference>
<keyword evidence="4" id="KW-1185">Reference proteome</keyword>
<name>A0AAD8T891_LOLMU</name>
<sequence>MAAAGDERRTKLLRRTGGSGQATTARQRQRRSFSMLADDILVTIYRLLGDYPSSRARFTGVCRSWRAAVAAEPRVPVLPWLLLSPREAGGNRTRLARSLDDGAVMRICPRPGLVGRRLVGGYDGCWVVSCHPPPIRIVNLFSGAELPLPGKLSKIACPRRDHGRGDTRCPIVVSKVVFSESPTSGGCIMAAMTENCGIALCRVGCPEGGWSIHGCQVESFMDIAFCNGELYGVTRGHKLVKFDITLHKGGAPMVTADTRVALQMVSRHQSRNSCKEYSVYLVDLHGKLAIAMMTWWCLGTEPFFKVYQLLVDDNETSTGTTTCCNSRWEEVTSLGDHALFLGQTFSKAVHVPMDMCGDVERNRIYYSNNSSRSLNAEVHGDAVKLTISYGNGDLKYEREKSTSIADYAEKITSVGYFMKCGLHDIMWLLPPDI</sequence>
<comment type="caution">
    <text evidence="3">The sequence shown here is derived from an EMBL/GenBank/DDBJ whole genome shotgun (WGS) entry which is preliminary data.</text>
</comment>
<feature type="region of interest" description="Disordered" evidence="1">
    <location>
        <begin position="1"/>
        <end position="28"/>
    </location>
</feature>
<evidence type="ECO:0000313" key="4">
    <source>
        <dbReference type="Proteomes" id="UP001231189"/>
    </source>
</evidence>
<accession>A0AAD8T891</accession>
<dbReference type="PANTHER" id="PTHR33110:SF104">
    <property type="entry name" value="MRNA CAP-BINDING PROTEIN"/>
    <property type="match status" value="1"/>
</dbReference>
<evidence type="ECO:0000313" key="3">
    <source>
        <dbReference type="EMBL" id="KAK1670890.1"/>
    </source>
</evidence>
<dbReference type="Pfam" id="PF03478">
    <property type="entry name" value="Beta-prop_KIB1-4"/>
    <property type="match status" value="1"/>
</dbReference>
<gene>
    <name evidence="3" type="ORF">QYE76_059049</name>
</gene>
<dbReference type="EMBL" id="JAUUTY010000003">
    <property type="protein sequence ID" value="KAK1670890.1"/>
    <property type="molecule type" value="Genomic_DNA"/>
</dbReference>
<feature type="domain" description="KIB1-4 beta-propeller" evidence="2">
    <location>
        <begin position="110"/>
        <end position="370"/>
    </location>
</feature>
<dbReference type="Proteomes" id="UP001231189">
    <property type="component" value="Unassembled WGS sequence"/>
</dbReference>